<dbReference type="AlphaFoldDB" id="A0A3A8AVV4"/>
<feature type="transmembrane region" description="Helical" evidence="7">
    <location>
        <begin position="20"/>
        <end position="38"/>
    </location>
</feature>
<evidence type="ECO:0000256" key="1">
    <source>
        <dbReference type="ARBA" id="ARBA00004651"/>
    </source>
</evidence>
<evidence type="ECO:0000256" key="7">
    <source>
        <dbReference type="SAM" id="Phobius"/>
    </source>
</evidence>
<organism evidence="8 9">
    <name type="scientific">Roseovarius spongiae</name>
    <dbReference type="NCBI Taxonomy" id="2320272"/>
    <lineage>
        <taxon>Bacteria</taxon>
        <taxon>Pseudomonadati</taxon>
        <taxon>Pseudomonadota</taxon>
        <taxon>Alphaproteobacteria</taxon>
        <taxon>Rhodobacterales</taxon>
        <taxon>Roseobacteraceae</taxon>
        <taxon>Roseovarius</taxon>
    </lineage>
</organism>
<name>A0A3A8AVV4_9RHOB</name>
<accession>A0A3A8AVV4</accession>
<keyword evidence="3" id="KW-1003">Cell membrane</keyword>
<keyword evidence="5 7" id="KW-1133">Transmembrane helix</keyword>
<comment type="subcellular location">
    <subcellularLocation>
        <location evidence="1">Cell membrane</location>
        <topology evidence="1">Multi-pass membrane protein</topology>
    </subcellularLocation>
</comment>
<dbReference type="EMBL" id="RAPE01000001">
    <property type="protein sequence ID" value="RKF16448.1"/>
    <property type="molecule type" value="Genomic_DNA"/>
</dbReference>
<dbReference type="RefSeq" id="WP_121163484.1">
    <property type="nucleotide sequence ID" value="NZ_RAPE01000001.1"/>
</dbReference>
<keyword evidence="4 7" id="KW-0812">Transmembrane</keyword>
<dbReference type="GO" id="GO:0005886">
    <property type="term" value="C:plasma membrane"/>
    <property type="evidence" value="ECO:0007669"/>
    <property type="project" value="UniProtKB-SubCell"/>
</dbReference>
<dbReference type="InterPro" id="IPR032808">
    <property type="entry name" value="DoxX"/>
</dbReference>
<comment type="similarity">
    <text evidence="2">Belongs to the DoxX family.</text>
</comment>
<evidence type="ECO:0000256" key="5">
    <source>
        <dbReference type="ARBA" id="ARBA00022989"/>
    </source>
</evidence>
<feature type="transmembrane region" description="Helical" evidence="7">
    <location>
        <begin position="157"/>
        <end position="176"/>
    </location>
</feature>
<keyword evidence="9" id="KW-1185">Reference proteome</keyword>
<dbReference type="Pfam" id="PF07681">
    <property type="entry name" value="DoxX"/>
    <property type="match status" value="1"/>
</dbReference>
<evidence type="ECO:0000256" key="4">
    <source>
        <dbReference type="ARBA" id="ARBA00022692"/>
    </source>
</evidence>
<dbReference type="PANTHER" id="PTHR33452">
    <property type="entry name" value="OXIDOREDUCTASE CATD-RELATED"/>
    <property type="match status" value="1"/>
</dbReference>
<evidence type="ECO:0000256" key="6">
    <source>
        <dbReference type="ARBA" id="ARBA00023136"/>
    </source>
</evidence>
<dbReference type="OrthoDB" id="121744at2"/>
<sequence>MPRILATYDAFCAALERLSWLIPILARLVFAGVLLVYFSQSGLSKIAFDQGLAGLLRPTDSAFAQIFPRAADAALYDVAEMSAPQWVLAVAGGWAEILLPVLIVLGLMTRLAALGMIGFVIVQTLTDIFAHGVEIGRTARDAWFDGYSDGLLMDQRAFWIFALAVLVIRGAGPLSLDRALTARRAYPASAA</sequence>
<evidence type="ECO:0000256" key="3">
    <source>
        <dbReference type="ARBA" id="ARBA00022475"/>
    </source>
</evidence>
<proteinExistence type="inferred from homology"/>
<feature type="transmembrane region" description="Helical" evidence="7">
    <location>
        <begin position="97"/>
        <end position="122"/>
    </location>
</feature>
<evidence type="ECO:0000313" key="8">
    <source>
        <dbReference type="EMBL" id="RKF16448.1"/>
    </source>
</evidence>
<gene>
    <name evidence="8" type="ORF">D6850_02530</name>
</gene>
<evidence type="ECO:0000256" key="2">
    <source>
        <dbReference type="ARBA" id="ARBA00006679"/>
    </source>
</evidence>
<dbReference type="InterPro" id="IPR051907">
    <property type="entry name" value="DoxX-like_oxidoreductase"/>
</dbReference>
<dbReference type="Proteomes" id="UP000281128">
    <property type="component" value="Unassembled WGS sequence"/>
</dbReference>
<evidence type="ECO:0000313" key="9">
    <source>
        <dbReference type="Proteomes" id="UP000281128"/>
    </source>
</evidence>
<keyword evidence="6 7" id="KW-0472">Membrane</keyword>
<protein>
    <submittedName>
        <fullName evidence="8">DoxX family protein</fullName>
    </submittedName>
</protein>
<reference evidence="8 9" key="1">
    <citation type="submission" date="2018-09" db="EMBL/GenBank/DDBJ databases">
        <title>Roseovarius spongiae sp. nov., isolated from a marine sponge.</title>
        <authorList>
            <person name="Zhuang L."/>
            <person name="Luo L."/>
        </authorList>
    </citation>
    <scope>NUCLEOTIDE SEQUENCE [LARGE SCALE GENOMIC DNA]</scope>
    <source>
        <strain evidence="8 9">HN-E21</strain>
    </source>
</reference>
<comment type="caution">
    <text evidence="8">The sequence shown here is derived from an EMBL/GenBank/DDBJ whole genome shotgun (WGS) entry which is preliminary data.</text>
</comment>
<dbReference type="PANTHER" id="PTHR33452:SF1">
    <property type="entry name" value="INNER MEMBRANE PROTEIN YPHA-RELATED"/>
    <property type="match status" value="1"/>
</dbReference>